<organism evidence="2 3">
    <name type="scientific">Pleurodeles waltl</name>
    <name type="common">Iberian ribbed newt</name>
    <dbReference type="NCBI Taxonomy" id="8319"/>
    <lineage>
        <taxon>Eukaryota</taxon>
        <taxon>Metazoa</taxon>
        <taxon>Chordata</taxon>
        <taxon>Craniata</taxon>
        <taxon>Vertebrata</taxon>
        <taxon>Euteleostomi</taxon>
        <taxon>Amphibia</taxon>
        <taxon>Batrachia</taxon>
        <taxon>Caudata</taxon>
        <taxon>Salamandroidea</taxon>
        <taxon>Salamandridae</taxon>
        <taxon>Pleurodelinae</taxon>
        <taxon>Pleurodeles</taxon>
    </lineage>
</organism>
<keyword evidence="3" id="KW-1185">Reference proteome</keyword>
<dbReference type="AlphaFoldDB" id="A0AAV7UHL6"/>
<feature type="region of interest" description="Disordered" evidence="1">
    <location>
        <begin position="1"/>
        <end position="102"/>
    </location>
</feature>
<dbReference type="Proteomes" id="UP001066276">
    <property type="component" value="Chromosome 3_1"/>
</dbReference>
<accession>A0AAV7UHL6</accession>
<dbReference type="EMBL" id="JANPWB010000005">
    <property type="protein sequence ID" value="KAJ1188530.1"/>
    <property type="molecule type" value="Genomic_DNA"/>
</dbReference>
<feature type="compositionally biased region" description="Basic and acidic residues" evidence="1">
    <location>
        <begin position="44"/>
        <end position="63"/>
    </location>
</feature>
<gene>
    <name evidence="2" type="ORF">NDU88_005291</name>
</gene>
<evidence type="ECO:0000313" key="3">
    <source>
        <dbReference type="Proteomes" id="UP001066276"/>
    </source>
</evidence>
<proteinExistence type="predicted"/>
<reference evidence="2" key="1">
    <citation type="journal article" date="2022" name="bioRxiv">
        <title>Sequencing and chromosome-scale assembly of the giantPleurodeles waltlgenome.</title>
        <authorList>
            <person name="Brown T."/>
            <person name="Elewa A."/>
            <person name="Iarovenko S."/>
            <person name="Subramanian E."/>
            <person name="Araus A.J."/>
            <person name="Petzold A."/>
            <person name="Susuki M."/>
            <person name="Suzuki K.-i.T."/>
            <person name="Hayashi T."/>
            <person name="Toyoda A."/>
            <person name="Oliveira C."/>
            <person name="Osipova E."/>
            <person name="Leigh N.D."/>
            <person name="Simon A."/>
            <person name="Yun M.H."/>
        </authorList>
    </citation>
    <scope>NUCLEOTIDE SEQUENCE</scope>
    <source>
        <strain evidence="2">20211129_DDA</strain>
        <tissue evidence="2">Liver</tissue>
    </source>
</reference>
<evidence type="ECO:0000256" key="1">
    <source>
        <dbReference type="SAM" id="MobiDB-lite"/>
    </source>
</evidence>
<name>A0AAV7UHL6_PLEWA</name>
<feature type="compositionally biased region" description="Basic and acidic residues" evidence="1">
    <location>
        <begin position="228"/>
        <end position="249"/>
    </location>
</feature>
<sequence length="249" mass="26209">MRGTEAGALKRRLGPQHPGKPSGVRESPRKAGSLRSNQRSPRAARNDPPERESCGREPPRGKAQESGSIRAQEEPGTGGGEDGPCFRSQVHGGSSPDRHPAGCAARVQKAPVRALPSFGTLHPHLALLIVMHSDPGCLQALFFITFMVLYSSATAGLTGQQWGSALRFCLVLRRCKAGKRAGGSTGRFGARGGAVVESLPGALLGQGGSGSCSLPGEPGRGQHRAGSLRKEEQDFEDSSVHRGLGDFRY</sequence>
<protein>
    <submittedName>
        <fullName evidence="2">Uncharacterized protein</fullName>
    </submittedName>
</protein>
<comment type="caution">
    <text evidence="2">The sequence shown here is derived from an EMBL/GenBank/DDBJ whole genome shotgun (WGS) entry which is preliminary data.</text>
</comment>
<evidence type="ECO:0000313" key="2">
    <source>
        <dbReference type="EMBL" id="KAJ1188530.1"/>
    </source>
</evidence>
<feature type="region of interest" description="Disordered" evidence="1">
    <location>
        <begin position="208"/>
        <end position="249"/>
    </location>
</feature>